<proteinExistence type="predicted"/>
<reference evidence="3 4" key="1">
    <citation type="submission" date="2016-11" db="EMBL/GenBank/DDBJ databases">
        <title>Trade-off between light-utilization and light-protection in marine flavobacteria.</title>
        <authorList>
            <person name="Kumagai Y."/>
        </authorList>
    </citation>
    <scope>NUCLEOTIDE SEQUENCE [LARGE SCALE GENOMIC DNA]</scope>
    <source>
        <strain evidence="3 4">JCM 13191</strain>
        <plasmid evidence="4">Plasmid unnamed1 sequence</plasmid>
        <plasmid evidence="3">unnamed1</plasmid>
    </source>
</reference>
<feature type="transmembrane region" description="Helical" evidence="1">
    <location>
        <begin position="71"/>
        <end position="99"/>
    </location>
</feature>
<keyword evidence="4" id="KW-1185">Reference proteome</keyword>
<dbReference type="STRING" id="331648.BST97_05535"/>
<keyword evidence="1" id="KW-1133">Transmembrane helix</keyword>
<geneLocation type="plasmid" evidence="3">
    <name>unnamed1</name>
</geneLocation>
<geneLocation type="plasmid" evidence="4">
    <name>unnamed1 sequence</name>
</geneLocation>
<dbReference type="OrthoDB" id="1143720at2"/>
<evidence type="ECO:0000256" key="1">
    <source>
        <dbReference type="SAM" id="Phobius"/>
    </source>
</evidence>
<protein>
    <submittedName>
        <fullName evidence="3">Uncharacterized protein</fullName>
    </submittedName>
</protein>
<keyword evidence="3" id="KW-0614">Plasmid</keyword>
<evidence type="ECO:0000313" key="3">
    <source>
        <dbReference type="EMBL" id="ARN79521.1"/>
    </source>
</evidence>
<accession>A0A1W6MPJ5</accession>
<organism evidence="3 4">
    <name type="scientific">Nonlabens spongiae</name>
    <dbReference type="NCBI Taxonomy" id="331648"/>
    <lineage>
        <taxon>Bacteria</taxon>
        <taxon>Pseudomonadati</taxon>
        <taxon>Bacteroidota</taxon>
        <taxon>Flavobacteriia</taxon>
        <taxon>Flavobacteriales</taxon>
        <taxon>Flavobacteriaceae</taxon>
        <taxon>Nonlabens</taxon>
    </lineage>
</organism>
<feature type="transmembrane region" description="Helical" evidence="1">
    <location>
        <begin position="12"/>
        <end position="32"/>
    </location>
</feature>
<dbReference type="Proteomes" id="UP000193431">
    <property type="component" value="Plasmid unnamed1"/>
</dbReference>
<dbReference type="AlphaFoldDB" id="A0A1W6MPJ5"/>
<dbReference type="RefSeq" id="WP_085766290.1">
    <property type="nucleotide sequence ID" value="NZ_CP019344.1"/>
</dbReference>
<dbReference type="EMBL" id="CP019345">
    <property type="protein sequence ID" value="ARN79521.1"/>
    <property type="molecule type" value="Genomic_DNA"/>
</dbReference>
<feature type="transmembrane region" description="Helical" evidence="1">
    <location>
        <begin position="119"/>
        <end position="142"/>
    </location>
</feature>
<dbReference type="Proteomes" id="UP000193431">
    <property type="component" value="Chromosome"/>
</dbReference>
<feature type="transmembrane region" description="Helical" evidence="1">
    <location>
        <begin position="38"/>
        <end position="59"/>
    </location>
</feature>
<name>A0A1W6MPJ5_9FLAO</name>
<evidence type="ECO:0000313" key="4">
    <source>
        <dbReference type="Proteomes" id="UP000193431"/>
    </source>
</evidence>
<evidence type="ECO:0000313" key="2">
    <source>
        <dbReference type="EMBL" id="ARN77488.1"/>
    </source>
</evidence>
<keyword evidence="1" id="KW-0472">Membrane</keyword>
<sequence>MKKRRKLHLSWLYALMTSLLIVVLSIVLFNIGFKQESYIKVLYIPVLAFSILLYTRNIAAHAKHIFSFKKLFFYAMRTSVFTCVFLYPLIMLYLIYFYSDGGIIKMRESVIGDAGDLRVLFTLELEIMIVLTLASLAASAIYSSKKS</sequence>
<keyword evidence="1" id="KW-0812">Transmembrane</keyword>
<gene>
    <name evidence="2" type="ORF">BST97_05535</name>
    <name evidence="3" type="ORF">BST97_15630</name>
</gene>
<dbReference type="EMBL" id="CP019344">
    <property type="protein sequence ID" value="ARN77488.1"/>
    <property type="molecule type" value="Genomic_DNA"/>
</dbReference>